<feature type="signal peptide" evidence="6">
    <location>
        <begin position="1"/>
        <end position="15"/>
    </location>
</feature>
<keyword evidence="6" id="KW-0732">Signal</keyword>
<sequence length="313" mass="35336">MVFLSLLSSSLLSLSDIVFDVFTRTQKFIVCYTYGTCIRIAFQNRNDFPLNTRGIHLSLRISKYHWVPTTVFAPQNAYGFRCLQLWAYFRDKTFEFLETAMYSSYAPMFKITPNSIRSLTSEFISTLELCSDCAELGVVWEIHGNIGLGVSLLLLCIWWSDVFEDAEACPCGPIEDCLLTGQSFTSKHILQKLLGQLLGAIVTEKYTKCIWCWHLMAQHSHLHVARCEAALQVPILYGMAIEGLITFISRLIALESSNWSQKVAIYINSLTSVSLVLFALNTTGGFFNPILASAMTLNCKGNTLFEHFSEYSE</sequence>
<evidence type="ECO:0000256" key="5">
    <source>
        <dbReference type="SAM" id="Phobius"/>
    </source>
</evidence>
<name>A0A7R9LBN3_9ACAR</name>
<gene>
    <name evidence="7" type="ORF">ONB1V03_LOCUS1558</name>
</gene>
<dbReference type="GO" id="GO:0015267">
    <property type="term" value="F:channel activity"/>
    <property type="evidence" value="ECO:0007669"/>
    <property type="project" value="TreeGrafter"/>
</dbReference>
<feature type="chain" id="PRO_5036211153" description="Aquaporin" evidence="6">
    <location>
        <begin position="16"/>
        <end position="313"/>
    </location>
</feature>
<proteinExistence type="predicted"/>
<evidence type="ECO:0000313" key="8">
    <source>
        <dbReference type="Proteomes" id="UP000728032"/>
    </source>
</evidence>
<evidence type="ECO:0008006" key="9">
    <source>
        <dbReference type="Google" id="ProtNLM"/>
    </source>
</evidence>
<dbReference type="InterPro" id="IPR023271">
    <property type="entry name" value="Aquaporin-like"/>
</dbReference>
<evidence type="ECO:0000256" key="6">
    <source>
        <dbReference type="SAM" id="SignalP"/>
    </source>
</evidence>
<dbReference type="PANTHER" id="PTHR21191">
    <property type="entry name" value="AQUAPORIN"/>
    <property type="match status" value="1"/>
</dbReference>
<dbReference type="InterPro" id="IPR051883">
    <property type="entry name" value="AQP11/12_channel"/>
</dbReference>
<organism evidence="7">
    <name type="scientific">Oppiella nova</name>
    <dbReference type="NCBI Taxonomy" id="334625"/>
    <lineage>
        <taxon>Eukaryota</taxon>
        <taxon>Metazoa</taxon>
        <taxon>Ecdysozoa</taxon>
        <taxon>Arthropoda</taxon>
        <taxon>Chelicerata</taxon>
        <taxon>Arachnida</taxon>
        <taxon>Acari</taxon>
        <taxon>Acariformes</taxon>
        <taxon>Sarcoptiformes</taxon>
        <taxon>Oribatida</taxon>
        <taxon>Brachypylina</taxon>
        <taxon>Oppioidea</taxon>
        <taxon>Oppiidae</taxon>
        <taxon>Oppiella</taxon>
    </lineage>
</organism>
<dbReference type="EMBL" id="OC915116">
    <property type="protein sequence ID" value="CAD7638717.1"/>
    <property type="molecule type" value="Genomic_DNA"/>
</dbReference>
<keyword evidence="3 5" id="KW-1133">Transmembrane helix</keyword>
<dbReference type="EMBL" id="CAJPVJ010000291">
    <property type="protein sequence ID" value="CAG2161957.1"/>
    <property type="molecule type" value="Genomic_DNA"/>
</dbReference>
<reference evidence="7" key="1">
    <citation type="submission" date="2020-11" db="EMBL/GenBank/DDBJ databases">
        <authorList>
            <person name="Tran Van P."/>
        </authorList>
    </citation>
    <scope>NUCLEOTIDE SEQUENCE</scope>
</reference>
<dbReference type="OrthoDB" id="1580043at2759"/>
<feature type="transmembrane region" description="Helical" evidence="5">
    <location>
        <begin position="235"/>
        <end position="253"/>
    </location>
</feature>
<evidence type="ECO:0000256" key="3">
    <source>
        <dbReference type="ARBA" id="ARBA00022989"/>
    </source>
</evidence>
<dbReference type="PANTHER" id="PTHR21191:SF16">
    <property type="entry name" value="AQUAPORIN"/>
    <property type="match status" value="1"/>
</dbReference>
<keyword evidence="2 5" id="KW-0812">Transmembrane</keyword>
<dbReference type="SUPFAM" id="SSF81338">
    <property type="entry name" value="Aquaporin-like"/>
    <property type="match status" value="1"/>
</dbReference>
<evidence type="ECO:0000256" key="4">
    <source>
        <dbReference type="ARBA" id="ARBA00023136"/>
    </source>
</evidence>
<keyword evidence="4 5" id="KW-0472">Membrane</keyword>
<evidence type="ECO:0000256" key="1">
    <source>
        <dbReference type="ARBA" id="ARBA00004141"/>
    </source>
</evidence>
<dbReference type="GO" id="GO:0016020">
    <property type="term" value="C:membrane"/>
    <property type="evidence" value="ECO:0007669"/>
    <property type="project" value="UniProtKB-SubCell"/>
</dbReference>
<protein>
    <recommendedName>
        <fullName evidence="9">Aquaporin</fullName>
    </recommendedName>
</protein>
<evidence type="ECO:0000256" key="2">
    <source>
        <dbReference type="ARBA" id="ARBA00022692"/>
    </source>
</evidence>
<dbReference type="AlphaFoldDB" id="A0A7R9LBN3"/>
<evidence type="ECO:0000313" key="7">
    <source>
        <dbReference type="EMBL" id="CAD7638717.1"/>
    </source>
</evidence>
<dbReference type="Proteomes" id="UP000728032">
    <property type="component" value="Unassembled WGS sequence"/>
</dbReference>
<feature type="transmembrane region" description="Helical" evidence="5">
    <location>
        <begin position="265"/>
        <end position="287"/>
    </location>
</feature>
<keyword evidence="8" id="KW-1185">Reference proteome</keyword>
<dbReference type="GO" id="GO:0005737">
    <property type="term" value="C:cytoplasm"/>
    <property type="evidence" value="ECO:0007669"/>
    <property type="project" value="TreeGrafter"/>
</dbReference>
<comment type="subcellular location">
    <subcellularLocation>
        <location evidence="1">Membrane</location>
        <topology evidence="1">Multi-pass membrane protein</topology>
    </subcellularLocation>
</comment>
<accession>A0A7R9LBN3</accession>